<dbReference type="PANTHER" id="PTHR42718:SF9">
    <property type="entry name" value="MAJOR FACILITATOR SUPERFAMILY MULTIDRUG TRANSPORTER MFSC"/>
    <property type="match status" value="1"/>
</dbReference>
<reference evidence="9" key="1">
    <citation type="submission" date="2021-06" db="EMBL/GenBank/DDBJ databases">
        <authorList>
            <person name="Criscuolo A."/>
        </authorList>
    </citation>
    <scope>NUCLEOTIDE SEQUENCE</scope>
    <source>
        <strain evidence="9">CIP111803</strain>
    </source>
</reference>
<keyword evidence="10" id="KW-1185">Reference proteome</keyword>
<dbReference type="InterPro" id="IPR020846">
    <property type="entry name" value="MFS_dom"/>
</dbReference>
<dbReference type="InterPro" id="IPR011701">
    <property type="entry name" value="MFS"/>
</dbReference>
<dbReference type="Proteomes" id="UP000693892">
    <property type="component" value="Unassembled WGS sequence"/>
</dbReference>
<feature type="transmembrane region" description="Helical" evidence="7">
    <location>
        <begin position="440"/>
        <end position="466"/>
    </location>
</feature>
<dbReference type="CDD" id="cd17321">
    <property type="entry name" value="MFS_MMR_MDR_like"/>
    <property type="match status" value="1"/>
</dbReference>
<feature type="transmembrane region" description="Helical" evidence="7">
    <location>
        <begin position="304"/>
        <end position="327"/>
    </location>
</feature>
<evidence type="ECO:0000256" key="7">
    <source>
        <dbReference type="SAM" id="Phobius"/>
    </source>
</evidence>
<evidence type="ECO:0000256" key="5">
    <source>
        <dbReference type="ARBA" id="ARBA00023136"/>
    </source>
</evidence>
<evidence type="ECO:0000256" key="4">
    <source>
        <dbReference type="ARBA" id="ARBA00022989"/>
    </source>
</evidence>
<gene>
    <name evidence="9" type="primary">mdtD</name>
    <name evidence="9" type="ORF">LEUCIP111803_02345</name>
</gene>
<feature type="transmembrane region" description="Helical" evidence="7">
    <location>
        <begin position="217"/>
        <end position="237"/>
    </location>
</feature>
<name>A0A916K2D6_9MICO</name>
<organism evidence="9 10">
    <name type="scientific">Leucobacter soli</name>
    <dbReference type="NCBI Taxonomy" id="2812850"/>
    <lineage>
        <taxon>Bacteria</taxon>
        <taxon>Bacillati</taxon>
        <taxon>Actinomycetota</taxon>
        <taxon>Actinomycetes</taxon>
        <taxon>Micrococcales</taxon>
        <taxon>Microbacteriaceae</taxon>
        <taxon>Leucobacter</taxon>
    </lineage>
</organism>
<feature type="transmembrane region" description="Helical" evidence="7">
    <location>
        <begin position="339"/>
        <end position="360"/>
    </location>
</feature>
<evidence type="ECO:0000256" key="3">
    <source>
        <dbReference type="ARBA" id="ARBA00022692"/>
    </source>
</evidence>
<feature type="transmembrane region" description="Helical" evidence="7">
    <location>
        <begin position="159"/>
        <end position="180"/>
    </location>
</feature>
<feature type="transmembrane region" description="Helical" evidence="7">
    <location>
        <begin position="397"/>
        <end position="419"/>
    </location>
</feature>
<protein>
    <submittedName>
        <fullName evidence="9">Multidrug resistance protein MdtD</fullName>
    </submittedName>
</protein>
<dbReference type="PROSITE" id="PS50850">
    <property type="entry name" value="MFS"/>
    <property type="match status" value="1"/>
</dbReference>
<sequence length="561" mass="58749">MSDPSAATDPAHGDPARAGAASTGSAGEKRSWTPMVGLFLAQVLMSFNVAALPISLGGMVQDFGVPPTVASTTIVVYGLAVAALVMTGAKLGQRVGWVLIFRVVVAIFAVSSLMMIFSPTITWAILGQVLAGAAAAIIVPALVALIAENYRGDQQATAVGSLGSARAFSGLSAFLIGGTLGTFVGWRPVFMVTLGLAVLVFLFSFKLRSDRGNPGIKIDLVASLFIGLAIVLVTLGFNNLNGWGILFAEPAAPFDVVGLSPAPILVVLGVIFGQVFFVWTNHRARQGKVPLVDLSVLKEPTERAAVYAMFIIVAMEAAVNFTVPTYIQIVQGRTPFDTSLAMMPFNLTVFVTATLIVRFYKRHTPRTIALFAFGLTTAALVWLAFVVNNNWETLPTILGLIVFGVGQGALVTLVFNVLVTAAPKELAGDVGSIRGTTQNLASAVGTAVMGAVLVTTLGIGLASAAADHPELPPELVAQVDLDNANFISNDELRQVLEGTTADAAQVEAAVALNEEQRLRTLKLGFLILAGISALAAVPASRLPRYRPDEIPEEAVGSREGA</sequence>
<feature type="compositionally biased region" description="Low complexity" evidence="6">
    <location>
        <begin position="16"/>
        <end position="26"/>
    </location>
</feature>
<evidence type="ECO:0000259" key="8">
    <source>
        <dbReference type="PROSITE" id="PS50850"/>
    </source>
</evidence>
<feature type="transmembrane region" description="Helical" evidence="7">
    <location>
        <begin position="35"/>
        <end position="56"/>
    </location>
</feature>
<dbReference type="GO" id="GO:0022857">
    <property type="term" value="F:transmembrane transporter activity"/>
    <property type="evidence" value="ECO:0007669"/>
    <property type="project" value="InterPro"/>
</dbReference>
<evidence type="ECO:0000256" key="2">
    <source>
        <dbReference type="ARBA" id="ARBA00022448"/>
    </source>
</evidence>
<dbReference type="RefSeq" id="WP_236022129.1">
    <property type="nucleotide sequence ID" value="NZ_CAJVAP010000035.1"/>
</dbReference>
<dbReference type="Pfam" id="PF07690">
    <property type="entry name" value="MFS_1"/>
    <property type="match status" value="1"/>
</dbReference>
<accession>A0A916K2D6</accession>
<feature type="transmembrane region" description="Helical" evidence="7">
    <location>
        <begin position="99"/>
        <end position="117"/>
    </location>
</feature>
<keyword evidence="4 7" id="KW-1133">Transmembrane helix</keyword>
<keyword evidence="2" id="KW-0813">Transport</keyword>
<feature type="domain" description="Major facilitator superfamily (MFS) profile" evidence="8">
    <location>
        <begin position="34"/>
        <end position="547"/>
    </location>
</feature>
<evidence type="ECO:0000313" key="10">
    <source>
        <dbReference type="Proteomes" id="UP000693892"/>
    </source>
</evidence>
<dbReference type="EMBL" id="CAJVAP010000035">
    <property type="protein sequence ID" value="CAG7620136.1"/>
    <property type="molecule type" value="Genomic_DNA"/>
</dbReference>
<comment type="caution">
    <text evidence="9">The sequence shown here is derived from an EMBL/GenBank/DDBJ whole genome shotgun (WGS) entry which is preliminary data.</text>
</comment>
<proteinExistence type="predicted"/>
<evidence type="ECO:0000256" key="1">
    <source>
        <dbReference type="ARBA" id="ARBA00004141"/>
    </source>
</evidence>
<comment type="subcellular location">
    <subcellularLocation>
        <location evidence="1">Membrane</location>
        <topology evidence="1">Multi-pass membrane protein</topology>
    </subcellularLocation>
</comment>
<evidence type="ECO:0000313" key="9">
    <source>
        <dbReference type="EMBL" id="CAG7620136.1"/>
    </source>
</evidence>
<dbReference type="AlphaFoldDB" id="A0A916K2D6"/>
<evidence type="ECO:0000256" key="6">
    <source>
        <dbReference type="SAM" id="MobiDB-lite"/>
    </source>
</evidence>
<feature type="transmembrane region" description="Helical" evidence="7">
    <location>
        <begin position="367"/>
        <end position="385"/>
    </location>
</feature>
<feature type="transmembrane region" description="Helical" evidence="7">
    <location>
        <begin position="68"/>
        <end position="87"/>
    </location>
</feature>
<dbReference type="PANTHER" id="PTHR42718">
    <property type="entry name" value="MAJOR FACILITATOR SUPERFAMILY MULTIDRUG TRANSPORTER MFSC"/>
    <property type="match status" value="1"/>
</dbReference>
<feature type="transmembrane region" description="Helical" evidence="7">
    <location>
        <begin position="123"/>
        <end position="147"/>
    </location>
</feature>
<keyword evidence="3 7" id="KW-0812">Transmembrane</keyword>
<dbReference type="GO" id="GO:0016020">
    <property type="term" value="C:membrane"/>
    <property type="evidence" value="ECO:0007669"/>
    <property type="project" value="UniProtKB-SubCell"/>
</dbReference>
<feature type="transmembrane region" description="Helical" evidence="7">
    <location>
        <begin position="257"/>
        <end position="279"/>
    </location>
</feature>
<feature type="transmembrane region" description="Helical" evidence="7">
    <location>
        <begin position="186"/>
        <end position="205"/>
    </location>
</feature>
<feature type="region of interest" description="Disordered" evidence="6">
    <location>
        <begin position="1"/>
        <end position="28"/>
    </location>
</feature>
<keyword evidence="5 7" id="KW-0472">Membrane</keyword>